<organism evidence="2 8">
    <name type="scientific">Phytophthora fragariae</name>
    <dbReference type="NCBI Taxonomy" id="53985"/>
    <lineage>
        <taxon>Eukaryota</taxon>
        <taxon>Sar</taxon>
        <taxon>Stramenopiles</taxon>
        <taxon>Oomycota</taxon>
        <taxon>Peronosporomycetes</taxon>
        <taxon>Peronosporales</taxon>
        <taxon>Peronosporaceae</taxon>
        <taxon>Phytophthora</taxon>
    </lineage>
</organism>
<dbReference type="EMBL" id="QXGE01000508">
    <property type="protein sequence ID" value="KAE9310456.1"/>
    <property type="molecule type" value="Genomic_DNA"/>
</dbReference>
<dbReference type="AlphaFoldDB" id="A0A6A3L525"/>
<evidence type="ECO:0000313" key="3">
    <source>
        <dbReference type="EMBL" id="KAE9244291.1"/>
    </source>
</evidence>
<evidence type="ECO:0000313" key="5">
    <source>
        <dbReference type="Proteomes" id="UP000429523"/>
    </source>
</evidence>
<dbReference type="EMBL" id="QXGF01000574">
    <property type="protein sequence ID" value="KAE8938243.1"/>
    <property type="molecule type" value="Genomic_DNA"/>
</dbReference>
<name>A0A6A3L525_9STRA</name>
<dbReference type="Proteomes" id="UP000440367">
    <property type="component" value="Unassembled WGS sequence"/>
</dbReference>
<sequence>MKCVRPCSTTLPFSSNHDFPAFSQLGSSGKAFSRSAKSHFTAVTSSKFLPVKFTSQSAMACRRLRNQVSILVISCTCSMEKSSSRRLYYLTELITSTSRGAGLQICCHAVRCRRQIAIETICGQRQHGRRWCWPRSSCRLHCLSRNGEGQKIRCH</sequence>
<dbReference type="Proteomes" id="UP000437068">
    <property type="component" value="Unassembled WGS sequence"/>
</dbReference>
<evidence type="ECO:0000313" key="6">
    <source>
        <dbReference type="Proteomes" id="UP000437068"/>
    </source>
</evidence>
<evidence type="ECO:0000313" key="2">
    <source>
        <dbReference type="EMBL" id="KAE9010733.1"/>
    </source>
</evidence>
<evidence type="ECO:0000313" key="1">
    <source>
        <dbReference type="EMBL" id="KAE8938243.1"/>
    </source>
</evidence>
<reference evidence="2 8" key="1">
    <citation type="submission" date="2018-09" db="EMBL/GenBank/DDBJ databases">
        <title>Genomic investigation of the strawberry pathogen Phytophthora fragariae indicates pathogenicity is determined by transcriptional variation in three key races.</title>
        <authorList>
            <person name="Adams T.M."/>
            <person name="Armitage A.D."/>
            <person name="Sobczyk M.K."/>
            <person name="Bates H.J."/>
            <person name="Dunwell J.M."/>
            <person name="Nellist C.F."/>
            <person name="Harrison R.J."/>
        </authorList>
    </citation>
    <scope>NUCLEOTIDE SEQUENCE [LARGE SCALE GENOMIC DNA]</scope>
    <source>
        <strain evidence="4 6">A4</strain>
        <strain evidence="3 7">BC-1</strain>
        <strain evidence="1 5">NOV-9</strain>
        <strain evidence="2 8">SCRP245</strain>
    </source>
</reference>
<accession>A0A6A3L525</accession>
<dbReference type="EMBL" id="QXGD01000297">
    <property type="protein sequence ID" value="KAE9244291.1"/>
    <property type="molecule type" value="Genomic_DNA"/>
</dbReference>
<evidence type="ECO:0000313" key="8">
    <source>
        <dbReference type="Proteomes" id="UP000460718"/>
    </source>
</evidence>
<dbReference type="Proteomes" id="UP000460718">
    <property type="component" value="Unassembled WGS sequence"/>
</dbReference>
<comment type="caution">
    <text evidence="2">The sequence shown here is derived from an EMBL/GenBank/DDBJ whole genome shotgun (WGS) entry which is preliminary data.</text>
</comment>
<dbReference type="Proteomes" id="UP000429523">
    <property type="component" value="Unassembled WGS sequence"/>
</dbReference>
<proteinExistence type="predicted"/>
<evidence type="ECO:0000313" key="4">
    <source>
        <dbReference type="EMBL" id="KAE9310456.1"/>
    </source>
</evidence>
<gene>
    <name evidence="4" type="ORF">PF001_g10184</name>
    <name evidence="3" type="ORF">PF002_g7838</name>
    <name evidence="1" type="ORF">PF009_g11864</name>
    <name evidence="2" type="ORF">PF011_g9691</name>
</gene>
<evidence type="ECO:0000313" key="7">
    <source>
        <dbReference type="Proteomes" id="UP000440367"/>
    </source>
</evidence>
<protein>
    <submittedName>
        <fullName evidence="2">Uncharacterized protein</fullName>
    </submittedName>
</protein>
<dbReference type="EMBL" id="QXFW01000488">
    <property type="protein sequence ID" value="KAE9010733.1"/>
    <property type="molecule type" value="Genomic_DNA"/>
</dbReference>